<name>A0A1W0A743_9STRA</name>
<gene>
    <name evidence="1" type="ORF">THRCLA_20470</name>
</gene>
<sequence>MDVLRSELHNCVSQLASAAKNDELENIEIFTAQRLEIKNKMSLIQDQLVALGAPSVGNRSSITARRSTITLYDPTAPLNLVTEAQENENILAKEEVNSTLEKSTSTESDDNGEITLEAVMNVEPNEETKQATEEVATDTPRDAECHNVDEDIKLRPTSIVVLDEAVPYCRLTDDMDEDYQKEFMAMETLDEHKAEGEKGGEVMLSDRCIRLYTISNHRLDLSDNTFDFKAVKTFAL</sequence>
<organism evidence="1 2">
    <name type="scientific">Thraustotheca clavata</name>
    <dbReference type="NCBI Taxonomy" id="74557"/>
    <lineage>
        <taxon>Eukaryota</taxon>
        <taxon>Sar</taxon>
        <taxon>Stramenopiles</taxon>
        <taxon>Oomycota</taxon>
        <taxon>Saprolegniomycetes</taxon>
        <taxon>Saprolegniales</taxon>
        <taxon>Achlyaceae</taxon>
        <taxon>Thraustotheca</taxon>
    </lineage>
</organism>
<keyword evidence="2" id="KW-1185">Reference proteome</keyword>
<accession>A0A1W0A743</accession>
<reference evidence="1 2" key="1">
    <citation type="journal article" date="2014" name="Genome Biol. Evol.">
        <title>The secreted proteins of Achlya hypogyna and Thraustotheca clavata identify the ancestral oomycete secretome and reveal gene acquisitions by horizontal gene transfer.</title>
        <authorList>
            <person name="Misner I."/>
            <person name="Blouin N."/>
            <person name="Leonard G."/>
            <person name="Richards T.A."/>
            <person name="Lane C.E."/>
        </authorList>
    </citation>
    <scope>NUCLEOTIDE SEQUENCE [LARGE SCALE GENOMIC DNA]</scope>
    <source>
        <strain evidence="1 2">ATCC 34112</strain>
    </source>
</reference>
<protein>
    <submittedName>
        <fullName evidence="1">Uncharacterized protein</fullName>
    </submittedName>
</protein>
<proteinExistence type="predicted"/>
<evidence type="ECO:0000313" key="2">
    <source>
        <dbReference type="Proteomes" id="UP000243217"/>
    </source>
</evidence>
<dbReference type="EMBL" id="JNBS01000391">
    <property type="protein sequence ID" value="OQS06001.1"/>
    <property type="molecule type" value="Genomic_DNA"/>
</dbReference>
<comment type="caution">
    <text evidence="1">The sequence shown here is derived from an EMBL/GenBank/DDBJ whole genome shotgun (WGS) entry which is preliminary data.</text>
</comment>
<evidence type="ECO:0000313" key="1">
    <source>
        <dbReference type="EMBL" id="OQS06001.1"/>
    </source>
</evidence>
<dbReference type="AlphaFoldDB" id="A0A1W0A743"/>
<dbReference type="Proteomes" id="UP000243217">
    <property type="component" value="Unassembled WGS sequence"/>
</dbReference>